<protein>
    <recommendedName>
        <fullName evidence="3">AbiEi antitoxin C-terminal domain-containing protein</fullName>
    </recommendedName>
</protein>
<evidence type="ECO:0008006" key="3">
    <source>
        <dbReference type="Google" id="ProtNLM"/>
    </source>
</evidence>
<reference evidence="1" key="1">
    <citation type="submission" date="2022-08" db="EMBL/GenBank/DDBJ databases">
        <title>Complete genome sequence of 14 non-tuberculosis mycobacteria type-strains.</title>
        <authorList>
            <person name="Igarashi Y."/>
            <person name="Osugi A."/>
            <person name="Mitarai S."/>
        </authorList>
    </citation>
    <scope>NUCLEOTIDE SEQUENCE</scope>
    <source>
        <strain evidence="1">DSM 45575</strain>
    </source>
</reference>
<accession>A0ABY3U5H1</accession>
<evidence type="ECO:0000313" key="1">
    <source>
        <dbReference type="EMBL" id="ULN53215.1"/>
    </source>
</evidence>
<sequence length="302" mass="32989">MSSPFLGSAALAAGQLTPYQLRSRFAAIHPDVYLPTGTAMTAVLRAHAAWLWSHRRAVVAGRSAAAVLGAKWVDDRAPAVLLHDQRRPPRGIITWSDRVADDEIQTVGVLPVSTAARTALDLACRYPVEAAVAQIDALARATRLPIAEAQRLVERYPGRRGIRRARTALSLVDAGAESPRETWLRLLLIRAGFPPPQTQIPVRDEYGQLVAVIDLGWEGILLGVDYEGDQHRTSRARFHRDITRHETLTRLGWVDVRVTAADTEGGVIGRVVAAWERQTGGAPNVSPLRYLVRFSAASARSA</sequence>
<dbReference type="RefSeq" id="WP_240171468.1">
    <property type="nucleotide sequence ID" value="NZ_CP092365.1"/>
</dbReference>
<dbReference type="Proteomes" id="UP001055200">
    <property type="component" value="Chromosome"/>
</dbReference>
<dbReference type="EMBL" id="CP092365">
    <property type="protein sequence ID" value="ULN53215.1"/>
    <property type="molecule type" value="Genomic_DNA"/>
</dbReference>
<gene>
    <name evidence="1" type="ORF">MIU77_02285</name>
</gene>
<proteinExistence type="predicted"/>
<name>A0ABY3U5H1_9MYCO</name>
<evidence type="ECO:0000313" key="2">
    <source>
        <dbReference type="Proteomes" id="UP001055200"/>
    </source>
</evidence>
<keyword evidence="2" id="KW-1185">Reference proteome</keyword>
<organism evidence="1 2">
    <name type="scientific">Mycolicibacillus parakoreensis</name>
    <dbReference type="NCBI Taxonomy" id="1069221"/>
    <lineage>
        <taxon>Bacteria</taxon>
        <taxon>Bacillati</taxon>
        <taxon>Actinomycetota</taxon>
        <taxon>Actinomycetes</taxon>
        <taxon>Mycobacteriales</taxon>
        <taxon>Mycobacteriaceae</taxon>
        <taxon>Mycolicibacillus</taxon>
    </lineage>
</organism>